<reference evidence="2" key="1">
    <citation type="journal article" date="2009" name="Rice">
        <title>De Novo Next Generation Sequencing of Plant Genomes.</title>
        <authorList>
            <person name="Rounsley S."/>
            <person name="Marri P.R."/>
            <person name="Yu Y."/>
            <person name="He R."/>
            <person name="Sisneros N."/>
            <person name="Goicoechea J.L."/>
            <person name="Lee S.J."/>
            <person name="Angelova A."/>
            <person name="Kudrna D."/>
            <person name="Luo M."/>
            <person name="Affourtit J."/>
            <person name="Desany B."/>
            <person name="Knight J."/>
            <person name="Niazi F."/>
            <person name="Egholm M."/>
            <person name="Wing R.A."/>
        </authorList>
    </citation>
    <scope>NUCLEOTIDE SEQUENCE [LARGE SCALE GENOMIC DNA]</scope>
    <source>
        <strain evidence="2">cv. IRGC 105608</strain>
    </source>
</reference>
<feature type="compositionally biased region" description="Basic and acidic residues" evidence="1">
    <location>
        <begin position="322"/>
        <end position="334"/>
    </location>
</feature>
<feature type="compositionally biased region" description="Basic residues" evidence="1">
    <location>
        <begin position="170"/>
        <end position="193"/>
    </location>
</feature>
<keyword evidence="3" id="KW-1185">Reference proteome</keyword>
<evidence type="ECO:0000256" key="1">
    <source>
        <dbReference type="SAM" id="MobiDB-lite"/>
    </source>
</evidence>
<organism evidence="2">
    <name type="scientific">Oryza barthii</name>
    <dbReference type="NCBI Taxonomy" id="65489"/>
    <lineage>
        <taxon>Eukaryota</taxon>
        <taxon>Viridiplantae</taxon>
        <taxon>Streptophyta</taxon>
        <taxon>Embryophyta</taxon>
        <taxon>Tracheophyta</taxon>
        <taxon>Spermatophyta</taxon>
        <taxon>Magnoliopsida</taxon>
        <taxon>Liliopsida</taxon>
        <taxon>Poales</taxon>
        <taxon>Poaceae</taxon>
        <taxon>BOP clade</taxon>
        <taxon>Oryzoideae</taxon>
        <taxon>Oryzeae</taxon>
        <taxon>Oryzinae</taxon>
        <taxon>Oryza</taxon>
    </lineage>
</organism>
<accession>A0A0D3HUD0</accession>
<feature type="region of interest" description="Disordered" evidence="1">
    <location>
        <begin position="103"/>
        <end position="243"/>
    </location>
</feature>
<name>A0A0D3HUD0_9ORYZ</name>
<proteinExistence type="predicted"/>
<dbReference type="AlphaFoldDB" id="A0A0D3HUD0"/>
<feature type="compositionally biased region" description="Basic residues" evidence="1">
    <location>
        <begin position="269"/>
        <end position="285"/>
    </location>
</feature>
<feature type="region of interest" description="Disordered" evidence="1">
    <location>
        <begin position="256"/>
        <end position="285"/>
    </location>
</feature>
<feature type="compositionally biased region" description="Basic and acidic residues" evidence="1">
    <location>
        <begin position="75"/>
        <end position="87"/>
    </location>
</feature>
<dbReference type="Proteomes" id="UP000026960">
    <property type="component" value="Chromosome 12"/>
</dbReference>
<protein>
    <submittedName>
        <fullName evidence="2">Uncharacterized protein</fullName>
    </submittedName>
</protein>
<feature type="compositionally biased region" description="Low complexity" evidence="1">
    <location>
        <begin position="53"/>
        <end position="68"/>
    </location>
</feature>
<reference evidence="2" key="2">
    <citation type="submission" date="2015-03" db="UniProtKB">
        <authorList>
            <consortium name="EnsemblPlants"/>
        </authorList>
    </citation>
    <scope>IDENTIFICATION</scope>
</reference>
<feature type="region of interest" description="Disordered" evidence="1">
    <location>
        <begin position="306"/>
        <end position="334"/>
    </location>
</feature>
<dbReference type="Gramene" id="OBART12G11690.1">
    <property type="protein sequence ID" value="OBART12G11690.1"/>
    <property type="gene ID" value="OBART12G11690"/>
</dbReference>
<evidence type="ECO:0000313" key="2">
    <source>
        <dbReference type="EnsemblPlants" id="OBART12G11690.1"/>
    </source>
</evidence>
<feature type="compositionally biased region" description="Pro residues" evidence="1">
    <location>
        <begin position="160"/>
        <end position="169"/>
    </location>
</feature>
<dbReference type="EnsemblPlants" id="OBART12G11690.1">
    <property type="protein sequence ID" value="OBART12G11690.1"/>
    <property type="gene ID" value="OBART12G11690"/>
</dbReference>
<dbReference type="HOGENOM" id="CLU_071927_0_0_1"/>
<dbReference type="PaxDb" id="65489-OBART12G11690.1"/>
<sequence length="334" mass="37907">MTTTRDATPPSDPLRPRRLYRPLGPFTPPLFVSFRRPLPPRARTCERGEGDSDAAPKPYYYSSSSSSASPPPPRHPPEGVRAHGFPRDEGLLGVQYAAAGVRGRGVGGGAARHAPLRRRPRRRRILQRRHRSLAVDAAAAARRPGSRGGFSGPGDASRRPLPPQAPPPARRGRRRRRCRLRQRRRRRRRRRRRSTDAPGGRRVRGGGRHRDLPGEGDAAAERGAGVHGGRDEPVRRRRRRRVRHRGDPRAVRVVQLGEPGGPACVPAARPRRLPPQRRPPAPRRRDRLLRVHQLLPLQAFRLRRNLRRRPRRPIAAVNRRKEKVDKTKETKEKQ</sequence>
<feature type="region of interest" description="Disordered" evidence="1">
    <location>
        <begin position="1"/>
        <end position="87"/>
    </location>
</feature>
<evidence type="ECO:0000313" key="3">
    <source>
        <dbReference type="Proteomes" id="UP000026960"/>
    </source>
</evidence>
<feature type="compositionally biased region" description="Basic residues" evidence="1">
    <location>
        <begin position="114"/>
        <end position="132"/>
    </location>
</feature>